<name>A0A1E5UTL9_9POAL</name>
<evidence type="ECO:0000256" key="12">
    <source>
        <dbReference type="SAM" id="Phobius"/>
    </source>
</evidence>
<dbReference type="Gene3D" id="1.20.5.260">
    <property type="entry name" value="Cytochrome b-c1 complex subunit 9"/>
    <property type="match status" value="1"/>
</dbReference>
<evidence type="ECO:0000256" key="2">
    <source>
        <dbReference type="ARBA" id="ARBA00007856"/>
    </source>
</evidence>
<evidence type="ECO:0000256" key="1">
    <source>
        <dbReference type="ARBA" id="ARBA00004434"/>
    </source>
</evidence>
<dbReference type="EMBL" id="LWDX02063823">
    <property type="protein sequence ID" value="OEL16158.1"/>
    <property type="molecule type" value="Genomic_DNA"/>
</dbReference>
<dbReference type="InterPro" id="IPR008027">
    <property type="entry name" value="QCR9"/>
</dbReference>
<keyword evidence="14" id="KW-1185">Reference proteome</keyword>
<evidence type="ECO:0000256" key="5">
    <source>
        <dbReference type="ARBA" id="ARBA00022692"/>
    </source>
</evidence>
<keyword evidence="10 12" id="KW-0472">Membrane</keyword>
<evidence type="ECO:0000313" key="14">
    <source>
        <dbReference type="Proteomes" id="UP000095767"/>
    </source>
</evidence>
<feature type="transmembrane region" description="Helical" evidence="12">
    <location>
        <begin position="77"/>
        <end position="96"/>
    </location>
</feature>
<evidence type="ECO:0000256" key="7">
    <source>
        <dbReference type="ARBA" id="ARBA00022982"/>
    </source>
</evidence>
<reference evidence="13 14" key="1">
    <citation type="submission" date="2016-09" db="EMBL/GenBank/DDBJ databases">
        <title>The draft genome of Dichanthelium oligosanthes: A C3 panicoid grass species.</title>
        <authorList>
            <person name="Studer A.J."/>
            <person name="Schnable J.C."/>
            <person name="Brutnell T.P."/>
        </authorList>
    </citation>
    <scope>NUCLEOTIDE SEQUENCE [LARGE SCALE GENOMIC DNA]</scope>
    <source>
        <strain evidence="14">cv. Kellogg 1175</strain>
        <tissue evidence="13">Leaf</tissue>
    </source>
</reference>
<dbReference type="STRING" id="888268.A0A1E5UTL9"/>
<dbReference type="GO" id="GO:0005743">
    <property type="term" value="C:mitochondrial inner membrane"/>
    <property type="evidence" value="ECO:0007669"/>
    <property type="project" value="UniProtKB-SubCell"/>
</dbReference>
<keyword evidence="8 12" id="KW-1133">Transmembrane helix</keyword>
<evidence type="ECO:0000256" key="10">
    <source>
        <dbReference type="ARBA" id="ARBA00023136"/>
    </source>
</evidence>
<dbReference type="GO" id="GO:0006122">
    <property type="term" value="P:mitochondrial electron transport, ubiquinol to cytochrome c"/>
    <property type="evidence" value="ECO:0007669"/>
    <property type="project" value="InterPro"/>
</dbReference>
<protein>
    <submittedName>
        <fullName evidence="13">Uncharacterized protein</fullName>
    </submittedName>
</protein>
<dbReference type="OrthoDB" id="44067at2759"/>
<dbReference type="InterPro" id="IPR036656">
    <property type="entry name" value="QCR9_sf"/>
</dbReference>
<feature type="region of interest" description="Disordered" evidence="11">
    <location>
        <begin position="48"/>
        <end position="71"/>
    </location>
</feature>
<organism evidence="13 14">
    <name type="scientific">Dichanthelium oligosanthes</name>
    <dbReference type="NCBI Taxonomy" id="888268"/>
    <lineage>
        <taxon>Eukaryota</taxon>
        <taxon>Viridiplantae</taxon>
        <taxon>Streptophyta</taxon>
        <taxon>Embryophyta</taxon>
        <taxon>Tracheophyta</taxon>
        <taxon>Spermatophyta</taxon>
        <taxon>Magnoliopsida</taxon>
        <taxon>Liliopsida</taxon>
        <taxon>Poales</taxon>
        <taxon>Poaceae</taxon>
        <taxon>PACMAD clade</taxon>
        <taxon>Panicoideae</taxon>
        <taxon>Panicodae</taxon>
        <taxon>Paniceae</taxon>
        <taxon>Dichantheliinae</taxon>
        <taxon>Dichanthelium</taxon>
    </lineage>
</organism>
<keyword evidence="9" id="KW-0496">Mitochondrion</keyword>
<dbReference type="SUPFAM" id="SSF81514">
    <property type="entry name" value="Subunit X (non-heme 7 kDa protein) of cytochrome bc1 complex (Ubiquinol-cytochrome c reductase)"/>
    <property type="match status" value="1"/>
</dbReference>
<evidence type="ECO:0000256" key="11">
    <source>
        <dbReference type="SAM" id="MobiDB-lite"/>
    </source>
</evidence>
<dbReference type="PANTHER" id="PTHR12980:SF0">
    <property type="entry name" value="CYTOCHROME B-C1 COMPLEX SUBUNIT 9"/>
    <property type="match status" value="1"/>
</dbReference>
<evidence type="ECO:0000256" key="8">
    <source>
        <dbReference type="ARBA" id="ARBA00022989"/>
    </source>
</evidence>
<dbReference type="AlphaFoldDB" id="A0A1E5UTL9"/>
<evidence type="ECO:0000256" key="6">
    <source>
        <dbReference type="ARBA" id="ARBA00022792"/>
    </source>
</evidence>
<proteinExistence type="inferred from homology"/>
<comment type="caution">
    <text evidence="13">The sequence shown here is derived from an EMBL/GenBank/DDBJ whole genome shotgun (WGS) entry which is preliminary data.</text>
</comment>
<keyword evidence="3" id="KW-0813">Transport</keyword>
<sequence length="123" mass="13241">MMAGGWGWRDLGLAALLSALLGWAGNHSWAIFSVSSVLLLNYAHPDPPGQATKPRSVVPPPQFLPLSRSDPHPPPPLLPLAYAATAAAMGLFDVLYRVVMRRNAVYVTFVVIGAFTGERAVDY</sequence>
<evidence type="ECO:0000256" key="3">
    <source>
        <dbReference type="ARBA" id="ARBA00022448"/>
    </source>
</evidence>
<keyword evidence="6" id="KW-0999">Mitochondrion inner membrane</keyword>
<dbReference type="GO" id="GO:0045275">
    <property type="term" value="C:respiratory chain complex III"/>
    <property type="evidence" value="ECO:0007669"/>
    <property type="project" value="InterPro"/>
</dbReference>
<evidence type="ECO:0000313" key="13">
    <source>
        <dbReference type="EMBL" id="OEL16158.1"/>
    </source>
</evidence>
<dbReference type="Proteomes" id="UP000095767">
    <property type="component" value="Unassembled WGS sequence"/>
</dbReference>
<keyword evidence="7" id="KW-0249">Electron transport</keyword>
<evidence type="ECO:0000256" key="4">
    <source>
        <dbReference type="ARBA" id="ARBA00022660"/>
    </source>
</evidence>
<dbReference type="PANTHER" id="PTHR12980">
    <property type="entry name" value="UBIQUINOL-CYTOCHROME C REDUCTASE COMPLEX, SUBUNIT X"/>
    <property type="match status" value="1"/>
</dbReference>
<keyword evidence="5 12" id="KW-0812">Transmembrane</keyword>
<comment type="similarity">
    <text evidence="2">Belongs to the UQCR10/QCR9 family.</text>
</comment>
<keyword evidence="4" id="KW-0679">Respiratory chain</keyword>
<evidence type="ECO:0000256" key="9">
    <source>
        <dbReference type="ARBA" id="ARBA00023128"/>
    </source>
</evidence>
<comment type="subcellular location">
    <subcellularLocation>
        <location evidence="1">Mitochondrion inner membrane</location>
        <topology evidence="1">Single-pass membrane protein</topology>
    </subcellularLocation>
</comment>
<feature type="non-terminal residue" evidence="13">
    <location>
        <position position="123"/>
    </location>
</feature>
<gene>
    <name evidence="13" type="ORF">BAE44_0022823</name>
</gene>
<dbReference type="Pfam" id="PF05365">
    <property type="entry name" value="UCR_UQCRX_QCR9"/>
    <property type="match status" value="1"/>
</dbReference>
<accession>A0A1E5UTL9</accession>